<keyword evidence="1" id="KW-0472">Membrane</keyword>
<dbReference type="GO" id="GO:0000155">
    <property type="term" value="F:phosphorelay sensor kinase activity"/>
    <property type="evidence" value="ECO:0007669"/>
    <property type="project" value="InterPro"/>
</dbReference>
<dbReference type="OrthoDB" id="9809908at2"/>
<dbReference type="InterPro" id="IPR010559">
    <property type="entry name" value="Sig_transdc_His_kin_internal"/>
</dbReference>
<dbReference type="AlphaFoldDB" id="A0A0T5VL36"/>
<evidence type="ECO:0000256" key="1">
    <source>
        <dbReference type="SAM" id="Phobius"/>
    </source>
</evidence>
<evidence type="ECO:0000313" key="3">
    <source>
        <dbReference type="EMBL" id="KRT14584.1"/>
    </source>
</evidence>
<keyword evidence="3" id="KW-0808">Transferase</keyword>
<dbReference type="SUPFAM" id="SSF103473">
    <property type="entry name" value="MFS general substrate transporter"/>
    <property type="match status" value="1"/>
</dbReference>
<dbReference type="Proteomes" id="UP000051950">
    <property type="component" value="Unassembled WGS sequence"/>
</dbReference>
<dbReference type="InterPro" id="IPR036890">
    <property type="entry name" value="HATPase_C_sf"/>
</dbReference>
<gene>
    <name evidence="3" type="ORF">ASU31_18745</name>
</gene>
<dbReference type="GO" id="GO:0016020">
    <property type="term" value="C:membrane"/>
    <property type="evidence" value="ECO:0007669"/>
    <property type="project" value="InterPro"/>
</dbReference>
<dbReference type="STRING" id="687842.ASU31_18745"/>
<organism evidence="3 4">
    <name type="scientific">Pedobacter ginsenosidimutans</name>
    <dbReference type="NCBI Taxonomy" id="687842"/>
    <lineage>
        <taxon>Bacteria</taxon>
        <taxon>Pseudomonadati</taxon>
        <taxon>Bacteroidota</taxon>
        <taxon>Sphingobacteriia</taxon>
        <taxon>Sphingobacteriales</taxon>
        <taxon>Sphingobacteriaceae</taxon>
        <taxon>Pedobacter</taxon>
    </lineage>
</organism>
<dbReference type="RefSeq" id="WP_057933807.1">
    <property type="nucleotide sequence ID" value="NZ_LMZQ01000016.1"/>
</dbReference>
<dbReference type="InterPro" id="IPR036259">
    <property type="entry name" value="MFS_trans_sf"/>
</dbReference>
<accession>A0A0T5VL36</accession>
<dbReference type="InterPro" id="IPR050640">
    <property type="entry name" value="Bact_2-comp_sensor_kinase"/>
</dbReference>
<sequence>MKAQLPVKRLNLLSCLLAAIIGIIFHIIVSHNSTNPKIHYFTFFTVLGVMLIGFADVFIMIILSKIYKTQSRKFRVLRYLITYPVSIIIYLLVWPIIAYAAHNQWSYSDGGLFLAFVGSGFVINTMILILHDSVLLYEHKLHSELELSRLKAANAEAANLLLKQQIQPHFLFNALNTLKALYHNDTDTADTYIVHMANFLRASVFRHASNISGLEDELGLLNDYLAMQRMRFGTALNCSIAISKEDIKSYNLPSFSLQPLLENAIKHNNFTQQAPLNITIRQMGERLVFKNNIQQKKIKSPSTNYGLANLAERYRLCCGDDIIIEENEQSFSVSIKLLKNENSNN</sequence>
<evidence type="ECO:0000259" key="2">
    <source>
        <dbReference type="Pfam" id="PF06580"/>
    </source>
</evidence>
<dbReference type="Gene3D" id="3.30.565.10">
    <property type="entry name" value="Histidine kinase-like ATPase, C-terminal domain"/>
    <property type="match status" value="1"/>
</dbReference>
<proteinExistence type="predicted"/>
<feature type="transmembrane region" description="Helical" evidence="1">
    <location>
        <begin position="76"/>
        <end position="100"/>
    </location>
</feature>
<keyword evidence="1" id="KW-0812">Transmembrane</keyword>
<feature type="domain" description="Signal transduction histidine kinase internal region" evidence="2">
    <location>
        <begin position="161"/>
        <end position="235"/>
    </location>
</feature>
<dbReference type="PANTHER" id="PTHR34220:SF7">
    <property type="entry name" value="SENSOR HISTIDINE KINASE YPDA"/>
    <property type="match status" value="1"/>
</dbReference>
<reference evidence="3 4" key="1">
    <citation type="submission" date="2015-11" db="EMBL/GenBank/DDBJ databases">
        <title>Sequence of Pedobacter ginsenosidimutans.</title>
        <authorList>
            <person name="Carson E."/>
            <person name="Keyser V."/>
            <person name="Newman J."/>
            <person name="Miller J."/>
        </authorList>
    </citation>
    <scope>NUCLEOTIDE SEQUENCE [LARGE SCALE GENOMIC DNA]</scope>
    <source>
        <strain evidence="3 4">KACC 14530</strain>
    </source>
</reference>
<feature type="transmembrane region" description="Helical" evidence="1">
    <location>
        <begin position="41"/>
        <end position="64"/>
    </location>
</feature>
<keyword evidence="1" id="KW-1133">Transmembrane helix</keyword>
<feature type="transmembrane region" description="Helical" evidence="1">
    <location>
        <begin position="12"/>
        <end position="29"/>
    </location>
</feature>
<dbReference type="EMBL" id="LMZQ01000016">
    <property type="protein sequence ID" value="KRT14584.1"/>
    <property type="molecule type" value="Genomic_DNA"/>
</dbReference>
<feature type="transmembrane region" description="Helical" evidence="1">
    <location>
        <begin position="112"/>
        <end position="130"/>
    </location>
</feature>
<dbReference type="Pfam" id="PF06580">
    <property type="entry name" value="His_kinase"/>
    <property type="match status" value="1"/>
</dbReference>
<protein>
    <submittedName>
        <fullName evidence="3">Histidine kinase</fullName>
    </submittedName>
</protein>
<keyword evidence="4" id="KW-1185">Reference proteome</keyword>
<keyword evidence="3" id="KW-0418">Kinase</keyword>
<evidence type="ECO:0000313" key="4">
    <source>
        <dbReference type="Proteomes" id="UP000051950"/>
    </source>
</evidence>
<name>A0A0T5VL36_9SPHI</name>
<comment type="caution">
    <text evidence="3">The sequence shown here is derived from an EMBL/GenBank/DDBJ whole genome shotgun (WGS) entry which is preliminary data.</text>
</comment>
<dbReference type="PANTHER" id="PTHR34220">
    <property type="entry name" value="SENSOR HISTIDINE KINASE YPDA"/>
    <property type="match status" value="1"/>
</dbReference>